<dbReference type="AlphaFoldDB" id="A0A1I4A477"/>
<dbReference type="Proteomes" id="UP000199152">
    <property type="component" value="Unassembled WGS sequence"/>
</dbReference>
<evidence type="ECO:0000313" key="2">
    <source>
        <dbReference type="Proteomes" id="UP000199152"/>
    </source>
</evidence>
<sequence length="455" mass="49490">MTDQQPAIADVLGIRYEQPISDEQGWADVFPDPAAAPAAPGPDMFTGPLGQLTRTIAPHVPWDPIAFHMQALVALGNHLGYTPHVEDGANQRRANLFLAVVGGTASGKGSSFAFVDWLLAGVDDAYRLDRVITAVGSGEGLLSKITDPVYTLSPRGDSVLAIPGSQDKRVLYLEEELGALFNKMVSQESVEKMITKAWDSGVLETATKKESMRCTQPHVSIIGHITPDELHDRLDKRLLDNGFSNRWLYVLIKRTAVVVRPPAPHQIPGAAALVDVIRTNLEQSRSCIDGPMQLTPQAAEVFAETHAAMTRYRFGGAMGKQSARWAPQIYKLAVVYAAIDGHKSIGAVHIAAARAAWAYNHRSAGAFFSGMTGNQHADQLLQMWREMDYADLTLTDIDEMFSKHMSAHKRGRMLDRLARDGVIAKKAVQGANGGRPATVIRFNGAADSRAPAARW</sequence>
<dbReference type="RefSeq" id="WP_091321173.1">
    <property type="nucleotide sequence ID" value="NZ_FOSW01000002.1"/>
</dbReference>
<accession>A0A1I4A477</accession>
<dbReference type="STRING" id="504800.SAMN04488085_10260"/>
<dbReference type="Pfam" id="PF13148">
    <property type="entry name" value="DUF3987"/>
    <property type="match status" value="1"/>
</dbReference>
<evidence type="ECO:0000313" key="1">
    <source>
        <dbReference type="EMBL" id="SFK50907.1"/>
    </source>
</evidence>
<dbReference type="EMBL" id="FOSW01000002">
    <property type="protein sequence ID" value="SFK50907.1"/>
    <property type="molecule type" value="Genomic_DNA"/>
</dbReference>
<dbReference type="InterPro" id="IPR025048">
    <property type="entry name" value="DUF3987"/>
</dbReference>
<keyword evidence="2" id="KW-1185">Reference proteome</keyword>
<name>A0A1I4A477_9ACTN</name>
<gene>
    <name evidence="1" type="ORF">SAMN04488085_10260</name>
</gene>
<protein>
    <recommendedName>
        <fullName evidence="3">DUF3987 domain-containing protein</fullName>
    </recommendedName>
</protein>
<evidence type="ECO:0008006" key="3">
    <source>
        <dbReference type="Google" id="ProtNLM"/>
    </source>
</evidence>
<reference evidence="1 2" key="1">
    <citation type="submission" date="2016-10" db="EMBL/GenBank/DDBJ databases">
        <authorList>
            <person name="de Groot N.N."/>
        </authorList>
    </citation>
    <scope>NUCLEOTIDE SEQUENCE [LARGE SCALE GENOMIC DNA]</scope>
    <source>
        <strain evidence="1 2">DSM 45317</strain>
    </source>
</reference>
<proteinExistence type="predicted"/>
<dbReference type="InParanoid" id="A0A1I4A477"/>
<organism evidence="1 2">
    <name type="scientific">Geodermatophilus ruber</name>
    <dbReference type="NCBI Taxonomy" id="504800"/>
    <lineage>
        <taxon>Bacteria</taxon>
        <taxon>Bacillati</taxon>
        <taxon>Actinomycetota</taxon>
        <taxon>Actinomycetes</taxon>
        <taxon>Geodermatophilales</taxon>
        <taxon>Geodermatophilaceae</taxon>
        <taxon>Geodermatophilus</taxon>
    </lineage>
</organism>
<dbReference type="OrthoDB" id="6272730at2"/>